<feature type="region of interest" description="Disordered" evidence="1">
    <location>
        <begin position="1"/>
        <end position="42"/>
    </location>
</feature>
<evidence type="ECO:0000313" key="2">
    <source>
        <dbReference type="EMBL" id="CAB1453938.1"/>
    </source>
</evidence>
<sequence length="169" mass="18754">MPNLLHVSRREAGGAAASRSTLKKEEDWDPSEEVMDDQRLEEPDLHTPLTREEHHACSALLHRKLMGIVISAGFKPSLYTGIASSCQVAPSLHLAVLLRRRSNVHRAPVDWDRAALFHRSRDRAAQSQTHQQHITSHLLYSILRAGSMNCVRRNIQARGVACRAAGGGT</sequence>
<organism evidence="2 3">
    <name type="scientific">Pleuronectes platessa</name>
    <name type="common">European plaice</name>
    <dbReference type="NCBI Taxonomy" id="8262"/>
    <lineage>
        <taxon>Eukaryota</taxon>
        <taxon>Metazoa</taxon>
        <taxon>Chordata</taxon>
        <taxon>Craniata</taxon>
        <taxon>Vertebrata</taxon>
        <taxon>Euteleostomi</taxon>
        <taxon>Actinopterygii</taxon>
        <taxon>Neopterygii</taxon>
        <taxon>Teleostei</taxon>
        <taxon>Neoteleostei</taxon>
        <taxon>Acanthomorphata</taxon>
        <taxon>Carangaria</taxon>
        <taxon>Pleuronectiformes</taxon>
        <taxon>Pleuronectoidei</taxon>
        <taxon>Pleuronectidae</taxon>
        <taxon>Pleuronectes</taxon>
    </lineage>
</organism>
<reference evidence="2" key="1">
    <citation type="submission" date="2020-03" db="EMBL/GenBank/DDBJ databases">
        <authorList>
            <person name="Weist P."/>
        </authorList>
    </citation>
    <scope>NUCLEOTIDE SEQUENCE</scope>
</reference>
<evidence type="ECO:0000256" key="1">
    <source>
        <dbReference type="SAM" id="MobiDB-lite"/>
    </source>
</evidence>
<protein>
    <submittedName>
        <fullName evidence="2">Uncharacterized protein</fullName>
    </submittedName>
</protein>
<proteinExistence type="predicted"/>
<dbReference type="EMBL" id="CADEAL010004193">
    <property type="protein sequence ID" value="CAB1453938.1"/>
    <property type="molecule type" value="Genomic_DNA"/>
</dbReference>
<name>A0A9N7VRI4_PLEPL</name>
<keyword evidence="3" id="KW-1185">Reference proteome</keyword>
<dbReference type="AlphaFoldDB" id="A0A9N7VRI4"/>
<accession>A0A9N7VRI4</accession>
<gene>
    <name evidence="2" type="ORF">PLEPLA_LOCUS41698</name>
</gene>
<dbReference type="Proteomes" id="UP001153269">
    <property type="component" value="Unassembled WGS sequence"/>
</dbReference>
<comment type="caution">
    <text evidence="2">The sequence shown here is derived from an EMBL/GenBank/DDBJ whole genome shotgun (WGS) entry which is preliminary data.</text>
</comment>
<evidence type="ECO:0000313" key="3">
    <source>
        <dbReference type="Proteomes" id="UP001153269"/>
    </source>
</evidence>